<gene>
    <name evidence="3" type="ORF">IQ260_15110</name>
</gene>
<organism evidence="3 4">
    <name type="scientific">Leptolyngbya cf. ectocarpi LEGE 11479</name>
    <dbReference type="NCBI Taxonomy" id="1828722"/>
    <lineage>
        <taxon>Bacteria</taxon>
        <taxon>Bacillati</taxon>
        <taxon>Cyanobacteriota</taxon>
        <taxon>Cyanophyceae</taxon>
        <taxon>Leptolyngbyales</taxon>
        <taxon>Leptolyngbyaceae</taxon>
        <taxon>Leptolyngbya group</taxon>
        <taxon>Leptolyngbya</taxon>
    </lineage>
</organism>
<name>A0A928ZV05_LEPEC</name>
<protein>
    <submittedName>
        <fullName evidence="3">DUF928 domain-containing protein</fullName>
    </submittedName>
</protein>
<evidence type="ECO:0000313" key="3">
    <source>
        <dbReference type="EMBL" id="MBE9067982.1"/>
    </source>
</evidence>
<reference evidence="3" key="1">
    <citation type="submission" date="2020-10" db="EMBL/GenBank/DDBJ databases">
        <authorList>
            <person name="Castelo-Branco R."/>
            <person name="Eusebio N."/>
            <person name="Adriana R."/>
            <person name="Vieira A."/>
            <person name="Brugerolle De Fraissinette N."/>
            <person name="Rezende De Castro R."/>
            <person name="Schneider M.P."/>
            <person name="Vasconcelos V."/>
            <person name="Leao P.N."/>
        </authorList>
    </citation>
    <scope>NUCLEOTIDE SEQUENCE</scope>
    <source>
        <strain evidence="3">LEGE 11479</strain>
    </source>
</reference>
<evidence type="ECO:0000256" key="1">
    <source>
        <dbReference type="SAM" id="MobiDB-lite"/>
    </source>
</evidence>
<evidence type="ECO:0000256" key="2">
    <source>
        <dbReference type="SAM" id="SignalP"/>
    </source>
</evidence>
<feature type="signal peptide" evidence="2">
    <location>
        <begin position="1"/>
        <end position="27"/>
    </location>
</feature>
<dbReference type="Proteomes" id="UP000615026">
    <property type="component" value="Unassembled WGS sequence"/>
</dbReference>
<feature type="chain" id="PRO_5037115672" evidence="2">
    <location>
        <begin position="28"/>
        <end position="279"/>
    </location>
</feature>
<keyword evidence="4" id="KW-1185">Reference proteome</keyword>
<dbReference type="InterPro" id="IPR010328">
    <property type="entry name" value="DUF928"/>
</dbReference>
<evidence type="ECO:0000313" key="4">
    <source>
        <dbReference type="Proteomes" id="UP000615026"/>
    </source>
</evidence>
<keyword evidence="2" id="KW-0732">Signal</keyword>
<accession>A0A928ZV05</accession>
<proteinExistence type="predicted"/>
<sequence length="279" mass="30110">MAAPHYRLLCLSLASTLVLSGLSIAQAAQAPSPAATSVQRQAQFTPPDDSNLDEDTVLTSTGTYFRPPDAKPLSGPTTPTGTRRGGCLGITETAFTVFGPSSAEGILGHTTSEYPSFVWHLPETDRTFPIIFRLLAPAADNIPDVIYETELDYTPGFMTHQLPTTEPALSPDVEYRWQVIIECNPAYPSRAIRQELFFEVVPTSSELSQALAIATTDAERAIAYGQAGVWYDAIAQVTQSTTPTDHQTRNGLLVDLAASLPATEEQLSQDILEIVEATP</sequence>
<dbReference type="Pfam" id="PF06051">
    <property type="entry name" value="DUF928"/>
    <property type="match status" value="1"/>
</dbReference>
<dbReference type="EMBL" id="JADEXP010000133">
    <property type="protein sequence ID" value="MBE9067982.1"/>
    <property type="molecule type" value="Genomic_DNA"/>
</dbReference>
<comment type="caution">
    <text evidence="3">The sequence shown here is derived from an EMBL/GenBank/DDBJ whole genome shotgun (WGS) entry which is preliminary data.</text>
</comment>
<dbReference type="AlphaFoldDB" id="A0A928ZV05"/>
<feature type="region of interest" description="Disordered" evidence="1">
    <location>
        <begin position="32"/>
        <end position="85"/>
    </location>
</feature>
<dbReference type="RefSeq" id="WP_193993934.1">
    <property type="nucleotide sequence ID" value="NZ_JADEXP010000133.1"/>
</dbReference>